<dbReference type="InterPro" id="IPR013094">
    <property type="entry name" value="AB_hydrolase_3"/>
</dbReference>
<dbReference type="Proteomes" id="UP000696573">
    <property type="component" value="Unassembled WGS sequence"/>
</dbReference>
<accession>A0A9N9V5U4</accession>
<sequence>MAPVFSKQPLKTVAKVGFQLATPFYFLYLALRMSISSLRQDSRWSMKEAIVNAFFRANFHLLTATRDQLEERTTPGKLGDQYVRIEPADTKYLKGALTPGAIQPKSLPGVWFPGPPSGDSTDEKVVIYFPGGAFVVGFEASFLGPIVADGLTKELGATRLLFAQYRLARDEQSRFPAAIQDAVTFYSYVLSQGVKASNIIISGDSAGGNVCLGLLRYLESEQSELPKPSAALAWSPWVSVPTDAGAQFAKLPNAEKDLIYPEFLQWGADSYRPVSQPDEEAESYLDPLKYPFKLTVPLFIQAGGLEGFRDQIHQFAEKMTQENREDLVRYHESPLVAHDLVLLHGHIGKTELNQTAVRDANEFIQSTK</sequence>
<dbReference type="Pfam" id="PF07859">
    <property type="entry name" value="Abhydrolase_3"/>
    <property type="match status" value="1"/>
</dbReference>
<evidence type="ECO:0000313" key="3">
    <source>
        <dbReference type="EMBL" id="CAH0015775.1"/>
    </source>
</evidence>
<evidence type="ECO:0000259" key="2">
    <source>
        <dbReference type="Pfam" id="PF07859"/>
    </source>
</evidence>
<dbReference type="PANTHER" id="PTHR48081">
    <property type="entry name" value="AB HYDROLASE SUPERFAMILY PROTEIN C4A8.06C"/>
    <property type="match status" value="1"/>
</dbReference>
<dbReference type="Gene3D" id="3.40.50.1820">
    <property type="entry name" value="alpha/beta hydrolase"/>
    <property type="match status" value="1"/>
</dbReference>
<dbReference type="PANTHER" id="PTHR48081:SF8">
    <property type="entry name" value="ALPHA_BETA HYDROLASE FOLD-3 DOMAIN-CONTAINING PROTEIN-RELATED"/>
    <property type="match status" value="1"/>
</dbReference>
<name>A0A9N9V5U4_9HYPO</name>
<dbReference type="OrthoDB" id="2152029at2759"/>
<dbReference type="GO" id="GO:0016787">
    <property type="term" value="F:hydrolase activity"/>
    <property type="evidence" value="ECO:0007669"/>
    <property type="project" value="UniProtKB-KW"/>
</dbReference>
<dbReference type="SUPFAM" id="SSF53474">
    <property type="entry name" value="alpha/beta-Hydrolases"/>
    <property type="match status" value="1"/>
</dbReference>
<dbReference type="EMBL" id="CABFNQ020000451">
    <property type="protein sequence ID" value="CAH0015775.1"/>
    <property type="molecule type" value="Genomic_DNA"/>
</dbReference>
<dbReference type="AlphaFoldDB" id="A0A9N9V5U4"/>
<reference evidence="3" key="1">
    <citation type="submission" date="2021-10" db="EMBL/GenBank/DDBJ databases">
        <authorList>
            <person name="Piombo E."/>
        </authorList>
    </citation>
    <scope>NUCLEOTIDE SEQUENCE</scope>
</reference>
<comment type="caution">
    <text evidence="3">The sequence shown here is derived from an EMBL/GenBank/DDBJ whole genome shotgun (WGS) entry which is preliminary data.</text>
</comment>
<keyword evidence="4" id="KW-1185">Reference proteome</keyword>
<evidence type="ECO:0000313" key="4">
    <source>
        <dbReference type="Proteomes" id="UP000696573"/>
    </source>
</evidence>
<feature type="domain" description="Alpha/beta hydrolase fold-3" evidence="2">
    <location>
        <begin position="126"/>
        <end position="338"/>
    </location>
</feature>
<dbReference type="InterPro" id="IPR029058">
    <property type="entry name" value="AB_hydrolase_fold"/>
</dbReference>
<organism evidence="3 4">
    <name type="scientific">Clonostachys rhizophaga</name>
    <dbReference type="NCBI Taxonomy" id="160324"/>
    <lineage>
        <taxon>Eukaryota</taxon>
        <taxon>Fungi</taxon>
        <taxon>Dikarya</taxon>
        <taxon>Ascomycota</taxon>
        <taxon>Pezizomycotina</taxon>
        <taxon>Sordariomycetes</taxon>
        <taxon>Hypocreomycetidae</taxon>
        <taxon>Hypocreales</taxon>
        <taxon>Bionectriaceae</taxon>
        <taxon>Clonostachys</taxon>
    </lineage>
</organism>
<evidence type="ECO:0000256" key="1">
    <source>
        <dbReference type="ARBA" id="ARBA00022801"/>
    </source>
</evidence>
<gene>
    <name evidence="3" type="ORF">CRHIZ90672A_00007968</name>
</gene>
<dbReference type="InterPro" id="IPR050300">
    <property type="entry name" value="GDXG_lipolytic_enzyme"/>
</dbReference>
<keyword evidence="1" id="KW-0378">Hydrolase</keyword>
<proteinExistence type="predicted"/>
<protein>
    <recommendedName>
        <fullName evidence="2">Alpha/beta hydrolase fold-3 domain-containing protein</fullName>
    </recommendedName>
</protein>